<dbReference type="AlphaFoldDB" id="A0A848J1F7"/>
<gene>
    <name evidence="3" type="ORF">HH304_06985</name>
</gene>
<proteinExistence type="predicted"/>
<dbReference type="Pfam" id="PF18962">
    <property type="entry name" value="Por_Secre_tail"/>
    <property type="match status" value="1"/>
</dbReference>
<feature type="signal peptide" evidence="1">
    <location>
        <begin position="1"/>
        <end position="20"/>
    </location>
</feature>
<evidence type="ECO:0000313" key="3">
    <source>
        <dbReference type="EMBL" id="NMM48139.1"/>
    </source>
</evidence>
<name>A0A848J1F7_9BACT</name>
<accession>A0A848J1F7</accession>
<reference evidence="3 4" key="1">
    <citation type="submission" date="2020-04" db="EMBL/GenBank/DDBJ databases">
        <title>Flammeovirgaceae bacterium KN852 isolated from deep sea.</title>
        <authorList>
            <person name="Zhang D.-C."/>
        </authorList>
    </citation>
    <scope>NUCLEOTIDE SEQUENCE [LARGE SCALE GENOMIC DNA]</scope>
    <source>
        <strain evidence="3 4">KN852</strain>
    </source>
</reference>
<dbReference type="Proteomes" id="UP000559010">
    <property type="component" value="Unassembled WGS sequence"/>
</dbReference>
<comment type="caution">
    <text evidence="3">The sequence shown here is derived from an EMBL/GenBank/DDBJ whole genome shotgun (WGS) entry which is preliminary data.</text>
</comment>
<evidence type="ECO:0000313" key="4">
    <source>
        <dbReference type="Proteomes" id="UP000559010"/>
    </source>
</evidence>
<sequence>MLCRFLILLPLILFTFSTKGQTTVNDQKGNWEDPSHWVTGIPGSITGNLLSLTNNTTIINGTTIAERDFYLSNSSLVINPEDTLVINGDLYVDYFSTVQNNGLLVVLGNASTSWFSAIYNSGEVVVKGDVGGFDWGTDSGDSYTYGNTGTFTQVGEEGDENDLLANNPGLHAYVDEMITILPVELISFEIDINEDEVYLTWATVNEKNNDYFEILRSKDGTNWYSVGQVAGNGNTTNIVNYSYTDKPDNSGTFYYRLKQVDFNGDYEEFSIQRISFHREQVTIFPNPFKDWLMINTKYNQIQIFNETGEFIYEIPNQGTMAEIYTGDWKKGIYLVKIVSDQEITNQKIVK</sequence>
<organism evidence="3 4">
    <name type="scientific">Marinigracilibium pacificum</name>
    <dbReference type="NCBI Taxonomy" id="2729599"/>
    <lineage>
        <taxon>Bacteria</taxon>
        <taxon>Pseudomonadati</taxon>
        <taxon>Bacteroidota</taxon>
        <taxon>Cytophagia</taxon>
        <taxon>Cytophagales</taxon>
        <taxon>Flammeovirgaceae</taxon>
        <taxon>Marinigracilibium</taxon>
    </lineage>
</organism>
<protein>
    <submittedName>
        <fullName evidence="3">T9SS type A sorting domain-containing protein</fullName>
    </submittedName>
</protein>
<keyword evidence="1" id="KW-0732">Signal</keyword>
<keyword evidence="4" id="KW-1185">Reference proteome</keyword>
<evidence type="ECO:0000256" key="1">
    <source>
        <dbReference type="SAM" id="SignalP"/>
    </source>
</evidence>
<dbReference type="RefSeq" id="WP_169679510.1">
    <property type="nucleotide sequence ID" value="NZ_JABBNU010000004.1"/>
</dbReference>
<dbReference type="Gene3D" id="2.60.40.10">
    <property type="entry name" value="Immunoglobulins"/>
    <property type="match status" value="1"/>
</dbReference>
<dbReference type="NCBIfam" id="TIGR04183">
    <property type="entry name" value="Por_Secre_tail"/>
    <property type="match status" value="1"/>
</dbReference>
<feature type="chain" id="PRO_5032641966" evidence="1">
    <location>
        <begin position="21"/>
        <end position="350"/>
    </location>
</feature>
<dbReference type="InterPro" id="IPR026444">
    <property type="entry name" value="Secre_tail"/>
</dbReference>
<dbReference type="EMBL" id="JABBNU010000004">
    <property type="protein sequence ID" value="NMM48139.1"/>
    <property type="molecule type" value="Genomic_DNA"/>
</dbReference>
<feature type="domain" description="Secretion system C-terminal sorting" evidence="2">
    <location>
        <begin position="283"/>
        <end position="349"/>
    </location>
</feature>
<dbReference type="InterPro" id="IPR013783">
    <property type="entry name" value="Ig-like_fold"/>
</dbReference>
<evidence type="ECO:0000259" key="2">
    <source>
        <dbReference type="Pfam" id="PF18962"/>
    </source>
</evidence>